<dbReference type="EMBL" id="JAUCBP010000012">
    <property type="protein sequence ID" value="MDM7861754.1"/>
    <property type="molecule type" value="Genomic_DNA"/>
</dbReference>
<proteinExistence type="inferred from homology"/>
<dbReference type="InterPro" id="IPR000531">
    <property type="entry name" value="Beta-barrel_TonB"/>
</dbReference>
<feature type="chain" id="PRO_5046823436" evidence="5">
    <location>
        <begin position="33"/>
        <end position="887"/>
    </location>
</feature>
<dbReference type="PANTHER" id="PTHR40980">
    <property type="entry name" value="PLUG DOMAIN-CONTAINING PROTEIN"/>
    <property type="match status" value="1"/>
</dbReference>
<evidence type="ECO:0000256" key="2">
    <source>
        <dbReference type="ARBA" id="ARBA00023136"/>
    </source>
</evidence>
<keyword evidence="4" id="KW-0798">TonB box</keyword>
<sequence>MSKPAERFPLNRLTLAIATGLLLQPAAFVAQAQTAAQDEDQVIEEVVSTGTRLKGTATAVLEERKNQAFVADILGAEQISRTGDGDAASALRRVTGLTLVDGKFIYVRGLGERYSSTQLNGASVPSPDPTRNVIPLDLFPSDIIESLSVQKAFSPSMPASFGGGNVDIRLKTIPTDFIFNVGGSIGGNSENFDDAIQYSGGSNDWEGQDDGFRAAPASIANRWEARDFLDNLDQATALNLFRDVQRNYDPVLDSVDPDASFNLSLGNSFDYNDDLRYGFLLTAGYDNSTQVSEQFLGEQQSRNGDEIRFIRFFDEVQATEKSVKWSSLLNVGIDYKRNHRIDYTLVALNDTRDEMREKFGETANVSAAENQRVRDIEVIYEERQLYTNQLRGVHTFPELMFMGFDWKYSLGRSNRDAPGNFSSRFILEDANEDGIFDVQNESSLSNAPTAARYSFQALQDRVENYGYNFNLPVYEGKWEMEFKAGADFITKSRTADNRRFDINTRAFADSSLLQGFRFSDIVSDDVLAVAEFTNQPIIRDTTIAGDDYVAGQKIDAYYFEADLFYDNKWRISGGVRYEDFRQAVVPFDPRTNQIDIIDGADRSQLAFTEDAFYPALALTYFVDQNMQVRASFSETVVRPDLREVSPATYLDPLTDNPIAGTPGVRTTSVKNYDIRWEWYREAGNNLSVGLFYKDMTDPIESVQSPAQDGPPLIRIANAETGELFGVEVEFLQGLEVIGDGIWDNMFLSGNVTLSDSEISLDPVAIEEQTGVSAAITNTKRRLTGHSEYVVNMQLGYDSDNGEHSASLVYNVFGERIIIPGIDFFDDNFEQPFHSLDMVYKYYPDFNTTVTFKLQNILDESRELEFEGLTFQSETKGVGFSLSYKYEF</sequence>
<protein>
    <submittedName>
        <fullName evidence="8">TonB-dependent receptor</fullName>
    </submittedName>
</protein>
<reference evidence="8 9" key="1">
    <citation type="submission" date="2023-06" db="EMBL/GenBank/DDBJ databases">
        <title>Alteromonas sp. ASW11-36 isolated from intertidal sand.</title>
        <authorList>
            <person name="Li Y."/>
        </authorList>
    </citation>
    <scope>NUCLEOTIDE SEQUENCE [LARGE SCALE GENOMIC DNA]</scope>
    <source>
        <strain evidence="8 9">ASW11-36</strain>
    </source>
</reference>
<dbReference type="Pfam" id="PF00593">
    <property type="entry name" value="TonB_dep_Rec_b-barrel"/>
    <property type="match status" value="1"/>
</dbReference>
<feature type="domain" description="TonB-dependent receptor plug" evidence="7">
    <location>
        <begin position="68"/>
        <end position="157"/>
    </location>
</feature>
<evidence type="ECO:0000256" key="3">
    <source>
        <dbReference type="ARBA" id="ARBA00023237"/>
    </source>
</evidence>
<evidence type="ECO:0000259" key="6">
    <source>
        <dbReference type="Pfam" id="PF00593"/>
    </source>
</evidence>
<keyword evidence="8" id="KW-0675">Receptor</keyword>
<evidence type="ECO:0000313" key="9">
    <source>
        <dbReference type="Proteomes" id="UP001234343"/>
    </source>
</evidence>
<comment type="caution">
    <text evidence="8">The sequence shown here is derived from an EMBL/GenBank/DDBJ whole genome shotgun (WGS) entry which is preliminary data.</text>
</comment>
<organism evidence="8 9">
    <name type="scientific">Alteromonas arenosi</name>
    <dbReference type="NCBI Taxonomy" id="3055817"/>
    <lineage>
        <taxon>Bacteria</taxon>
        <taxon>Pseudomonadati</taxon>
        <taxon>Pseudomonadota</taxon>
        <taxon>Gammaproteobacteria</taxon>
        <taxon>Alteromonadales</taxon>
        <taxon>Alteromonadaceae</taxon>
        <taxon>Alteromonas/Salinimonas group</taxon>
        <taxon>Alteromonas</taxon>
    </lineage>
</organism>
<evidence type="ECO:0000256" key="5">
    <source>
        <dbReference type="SAM" id="SignalP"/>
    </source>
</evidence>
<dbReference type="PANTHER" id="PTHR40980:SF5">
    <property type="entry name" value="TONB-DEPENDENT RECEPTOR"/>
    <property type="match status" value="1"/>
</dbReference>
<feature type="domain" description="TonB-dependent receptor-like beta-barrel" evidence="6">
    <location>
        <begin position="431"/>
        <end position="855"/>
    </location>
</feature>
<name>A0ABT7T0H5_9ALTE</name>
<keyword evidence="2 4" id="KW-0472">Membrane</keyword>
<gene>
    <name evidence="8" type="ORF">QTP81_14220</name>
</gene>
<keyword evidence="5" id="KW-0732">Signal</keyword>
<dbReference type="Pfam" id="PF07715">
    <property type="entry name" value="Plug"/>
    <property type="match status" value="1"/>
</dbReference>
<dbReference type="Gene3D" id="2.40.170.20">
    <property type="entry name" value="TonB-dependent receptor, beta-barrel domain"/>
    <property type="match status" value="1"/>
</dbReference>
<dbReference type="Gene3D" id="2.170.130.10">
    <property type="entry name" value="TonB-dependent receptor, plug domain"/>
    <property type="match status" value="1"/>
</dbReference>
<dbReference type="InterPro" id="IPR036942">
    <property type="entry name" value="Beta-barrel_TonB_sf"/>
</dbReference>
<evidence type="ECO:0000259" key="7">
    <source>
        <dbReference type="Pfam" id="PF07715"/>
    </source>
</evidence>
<dbReference type="InterPro" id="IPR012910">
    <property type="entry name" value="Plug_dom"/>
</dbReference>
<keyword evidence="3" id="KW-0998">Cell outer membrane</keyword>
<dbReference type="RefSeq" id="WP_289366412.1">
    <property type="nucleotide sequence ID" value="NZ_JAUCBP010000012.1"/>
</dbReference>
<comment type="subcellular location">
    <subcellularLocation>
        <location evidence="1 4">Cell outer membrane</location>
    </subcellularLocation>
</comment>
<comment type="similarity">
    <text evidence="4">Belongs to the TonB-dependent receptor family.</text>
</comment>
<keyword evidence="9" id="KW-1185">Reference proteome</keyword>
<evidence type="ECO:0000256" key="4">
    <source>
        <dbReference type="RuleBase" id="RU003357"/>
    </source>
</evidence>
<dbReference type="InterPro" id="IPR037066">
    <property type="entry name" value="Plug_dom_sf"/>
</dbReference>
<accession>A0ABT7T0H5</accession>
<dbReference type="SUPFAM" id="SSF56935">
    <property type="entry name" value="Porins"/>
    <property type="match status" value="1"/>
</dbReference>
<dbReference type="Proteomes" id="UP001234343">
    <property type="component" value="Unassembled WGS sequence"/>
</dbReference>
<evidence type="ECO:0000256" key="1">
    <source>
        <dbReference type="ARBA" id="ARBA00004442"/>
    </source>
</evidence>
<evidence type="ECO:0000313" key="8">
    <source>
        <dbReference type="EMBL" id="MDM7861754.1"/>
    </source>
</evidence>
<feature type="signal peptide" evidence="5">
    <location>
        <begin position="1"/>
        <end position="32"/>
    </location>
</feature>